<sequence>MPRYASLMLHSSNWQSRLMARIELEIDIVISKLSEQYKQIEEAADMLNDFVTADCQSQMVAPSSYLREDLQHLLSCLMMEVMRWFEMHDKMLYPAVITPMKPNDKVEKVIAHCMQSLKAITNNESKKSS</sequence>
<dbReference type="Proteomes" id="UP000746747">
    <property type="component" value="Unassembled WGS sequence"/>
</dbReference>
<proteinExistence type="predicted"/>
<comment type="caution">
    <text evidence="1">The sequence shown here is derived from an EMBL/GenBank/DDBJ whole genome shotgun (WGS) entry which is preliminary data.</text>
</comment>
<gene>
    <name evidence="1" type="ORF">CJOHNSTONI_LOCUS8789</name>
</gene>
<keyword evidence="2" id="KW-1185">Reference proteome</keyword>
<organism evidence="1 2">
    <name type="scientific">Cercopithifilaria johnstoni</name>
    <dbReference type="NCBI Taxonomy" id="2874296"/>
    <lineage>
        <taxon>Eukaryota</taxon>
        <taxon>Metazoa</taxon>
        <taxon>Ecdysozoa</taxon>
        <taxon>Nematoda</taxon>
        <taxon>Chromadorea</taxon>
        <taxon>Rhabditida</taxon>
        <taxon>Spirurina</taxon>
        <taxon>Spiruromorpha</taxon>
        <taxon>Filarioidea</taxon>
        <taxon>Onchocercidae</taxon>
        <taxon>Cercopithifilaria</taxon>
    </lineage>
</organism>
<dbReference type="OrthoDB" id="5832932at2759"/>
<evidence type="ECO:0000313" key="1">
    <source>
        <dbReference type="EMBL" id="CAG9539164.1"/>
    </source>
</evidence>
<reference evidence="1" key="1">
    <citation type="submission" date="2021-09" db="EMBL/GenBank/DDBJ databases">
        <authorList>
            <consortium name="Pathogen Informatics"/>
        </authorList>
    </citation>
    <scope>NUCLEOTIDE SEQUENCE</scope>
</reference>
<dbReference type="AlphaFoldDB" id="A0A8J2ME92"/>
<name>A0A8J2ME92_9BILA</name>
<evidence type="ECO:0000313" key="2">
    <source>
        <dbReference type="Proteomes" id="UP000746747"/>
    </source>
</evidence>
<dbReference type="EMBL" id="CAKAEH010001757">
    <property type="protein sequence ID" value="CAG9539164.1"/>
    <property type="molecule type" value="Genomic_DNA"/>
</dbReference>
<accession>A0A8J2ME92</accession>
<protein>
    <submittedName>
        <fullName evidence="1">Uncharacterized protein</fullName>
    </submittedName>
</protein>